<keyword evidence="1" id="KW-1003">Cell membrane</keyword>
<keyword evidence="2" id="KW-0997">Cell inner membrane</keyword>
<proteinExistence type="predicted"/>
<dbReference type="InterPro" id="IPR029052">
    <property type="entry name" value="Metallo-depent_PP-like"/>
</dbReference>
<name>A0ABS7WR28_9BACT</name>
<feature type="domain" description="Calcineurin-like phosphoesterase" evidence="7">
    <location>
        <begin position="9"/>
        <end position="204"/>
    </location>
</feature>
<reference evidence="8 9" key="1">
    <citation type="submission" date="2020-07" db="EMBL/GenBank/DDBJ databases">
        <title>Transfer of Campylobacter canadensis to the novel genus Avispirillum gen. nov., that also includes two novel species recovered from migratory waterfowl: Avispirillum anseris sp. nov. and Avispirillum brantae sp. nov.</title>
        <authorList>
            <person name="Miller W.G."/>
            <person name="Chapman M.H."/>
            <person name="Yee E."/>
            <person name="Inglis G.D."/>
        </authorList>
    </citation>
    <scope>NUCLEOTIDE SEQUENCE [LARGE SCALE GENOMIC DNA]</scope>
    <source>
        <strain evidence="8 9">L283</strain>
    </source>
</reference>
<keyword evidence="5" id="KW-0464">Manganese</keyword>
<feature type="transmembrane region" description="Helical" evidence="6">
    <location>
        <begin position="136"/>
        <end position="153"/>
    </location>
</feature>
<evidence type="ECO:0000256" key="1">
    <source>
        <dbReference type="ARBA" id="ARBA00022475"/>
    </source>
</evidence>
<dbReference type="Proteomes" id="UP000786183">
    <property type="component" value="Unassembled WGS sequence"/>
</dbReference>
<dbReference type="InterPro" id="IPR043461">
    <property type="entry name" value="LpxH-like"/>
</dbReference>
<evidence type="ECO:0000313" key="8">
    <source>
        <dbReference type="EMBL" id="MBZ7987206.1"/>
    </source>
</evidence>
<comment type="caution">
    <text evidence="8">The sequence shown here is derived from an EMBL/GenBank/DDBJ whole genome shotgun (WGS) entry which is preliminary data.</text>
</comment>
<dbReference type="SUPFAM" id="SSF56300">
    <property type="entry name" value="Metallo-dependent phosphatases"/>
    <property type="match status" value="1"/>
</dbReference>
<evidence type="ECO:0000256" key="2">
    <source>
        <dbReference type="ARBA" id="ARBA00022519"/>
    </source>
</evidence>
<evidence type="ECO:0000256" key="6">
    <source>
        <dbReference type="SAM" id="Phobius"/>
    </source>
</evidence>
<keyword evidence="4 6" id="KW-0472">Membrane</keyword>
<gene>
    <name evidence="8" type="ORF">AVCANL283_03645</name>
</gene>
<dbReference type="PANTHER" id="PTHR34990:SF2">
    <property type="entry name" value="BLL8164 PROTEIN"/>
    <property type="match status" value="1"/>
</dbReference>
<evidence type="ECO:0000256" key="5">
    <source>
        <dbReference type="ARBA" id="ARBA00023211"/>
    </source>
</evidence>
<evidence type="ECO:0000256" key="4">
    <source>
        <dbReference type="ARBA" id="ARBA00023136"/>
    </source>
</evidence>
<dbReference type="InterPro" id="IPR004843">
    <property type="entry name" value="Calcineurin-like_PHP"/>
</dbReference>
<keyword evidence="6" id="KW-0812">Transmembrane</keyword>
<evidence type="ECO:0000256" key="3">
    <source>
        <dbReference type="ARBA" id="ARBA00022723"/>
    </source>
</evidence>
<accession>A0ABS7WR28</accession>
<evidence type="ECO:0000313" key="9">
    <source>
        <dbReference type="Proteomes" id="UP000786183"/>
    </source>
</evidence>
<dbReference type="EMBL" id="JACGBB010000005">
    <property type="protein sequence ID" value="MBZ7987206.1"/>
    <property type="molecule type" value="Genomic_DNA"/>
</dbReference>
<dbReference type="RefSeq" id="WP_172229892.1">
    <property type="nucleotide sequence ID" value="NZ_CP035946.1"/>
</dbReference>
<organism evidence="8 9">
    <name type="scientific">Campylobacter canadensis</name>
    <dbReference type="NCBI Taxonomy" id="449520"/>
    <lineage>
        <taxon>Bacteria</taxon>
        <taxon>Pseudomonadati</taxon>
        <taxon>Campylobacterota</taxon>
        <taxon>Epsilonproteobacteria</taxon>
        <taxon>Campylobacterales</taxon>
        <taxon>Campylobacteraceae</taxon>
        <taxon>Campylobacter</taxon>
    </lineage>
</organism>
<dbReference type="Pfam" id="PF00149">
    <property type="entry name" value="Metallophos"/>
    <property type="match status" value="1"/>
</dbReference>
<keyword evidence="3" id="KW-0479">Metal-binding</keyword>
<dbReference type="Gene3D" id="3.60.21.10">
    <property type="match status" value="1"/>
</dbReference>
<protein>
    <submittedName>
        <fullName evidence="8">Metallophosphoesterase</fullName>
    </submittedName>
</protein>
<evidence type="ECO:0000259" key="7">
    <source>
        <dbReference type="Pfam" id="PF00149"/>
    </source>
</evidence>
<sequence>MLEIKNGAIFVADVHCMPEDSSFYEFLDAILCEKIKCNQLILLGDIFALLIGKIPKSIQDNKKVIDKINELANKIELIYFAGNHDFYLDNIFTNVKIYKREVVFARHNNKILCLAHGDIFLPKFTQFALNLLQNNFILTFLCLLNTLCFNLIYKKICNRQKVKILYKKLENFKEIVSKRMQSYKAFLEKNDLKIDMIIEGHFHQGKSYKFDNVDYFNLDAFANDRSFFILEYAELKKQCFKK</sequence>
<keyword evidence="9" id="KW-1185">Reference proteome</keyword>
<keyword evidence="6" id="KW-1133">Transmembrane helix</keyword>
<dbReference type="PANTHER" id="PTHR34990">
    <property type="entry name" value="UDP-2,3-DIACYLGLUCOSAMINE HYDROLASE-RELATED"/>
    <property type="match status" value="1"/>
</dbReference>